<dbReference type="InterPro" id="IPR010480">
    <property type="entry name" value="Pepsin-I3"/>
</dbReference>
<feature type="transmembrane region" description="Helical" evidence="7">
    <location>
        <begin position="12"/>
        <end position="30"/>
    </location>
</feature>
<keyword evidence="7" id="KW-0812">Transmembrane</keyword>
<dbReference type="Proteomes" id="UP000887563">
    <property type="component" value="Unplaced"/>
</dbReference>
<feature type="compositionally biased region" description="Basic and acidic residues" evidence="6">
    <location>
        <begin position="110"/>
        <end position="121"/>
    </location>
</feature>
<evidence type="ECO:0000256" key="2">
    <source>
        <dbReference type="ARBA" id="ARBA00008019"/>
    </source>
</evidence>
<dbReference type="Pfam" id="PF06394">
    <property type="entry name" value="Pepsin-I3"/>
    <property type="match status" value="2"/>
</dbReference>
<dbReference type="GO" id="GO:0005576">
    <property type="term" value="C:extracellular region"/>
    <property type="evidence" value="ECO:0007669"/>
    <property type="project" value="UniProtKB-SubCell"/>
</dbReference>
<evidence type="ECO:0000256" key="4">
    <source>
        <dbReference type="ARBA" id="ARBA00022729"/>
    </source>
</evidence>
<evidence type="ECO:0000256" key="5">
    <source>
        <dbReference type="ARBA" id="ARBA00023157"/>
    </source>
</evidence>
<evidence type="ECO:0000259" key="8">
    <source>
        <dbReference type="Pfam" id="PF06394"/>
    </source>
</evidence>
<dbReference type="WBParaSite" id="Minc3s01946g27354">
    <property type="protein sequence ID" value="Minc3s01946g27354"/>
    <property type="gene ID" value="Minc3s01946g27354"/>
</dbReference>
<dbReference type="SUPFAM" id="SSF55149">
    <property type="entry name" value="Pepsin inhibitor-3"/>
    <property type="match status" value="1"/>
</dbReference>
<keyword evidence="7" id="KW-0472">Membrane</keyword>
<name>A0A914MI79_MELIC</name>
<dbReference type="AlphaFoldDB" id="A0A914MI79"/>
<keyword evidence="4" id="KW-0732">Signal</keyword>
<evidence type="ECO:0000313" key="9">
    <source>
        <dbReference type="Proteomes" id="UP000887563"/>
    </source>
</evidence>
<keyword evidence="3" id="KW-0964">Secreted</keyword>
<organism evidence="9 10">
    <name type="scientific">Meloidogyne incognita</name>
    <name type="common">Southern root-knot nematode worm</name>
    <name type="synonym">Oxyuris incognita</name>
    <dbReference type="NCBI Taxonomy" id="6306"/>
    <lineage>
        <taxon>Eukaryota</taxon>
        <taxon>Metazoa</taxon>
        <taxon>Ecdysozoa</taxon>
        <taxon>Nematoda</taxon>
        <taxon>Chromadorea</taxon>
        <taxon>Rhabditida</taxon>
        <taxon>Tylenchina</taxon>
        <taxon>Tylenchomorpha</taxon>
        <taxon>Tylenchoidea</taxon>
        <taxon>Meloidogynidae</taxon>
        <taxon>Meloidogyninae</taxon>
        <taxon>Meloidogyne</taxon>
        <taxon>Meloidogyne incognita group</taxon>
    </lineage>
</organism>
<dbReference type="PANTHER" id="PTHR37969">
    <property type="entry name" value="PROTEIN CBG07421-RELATED"/>
    <property type="match status" value="1"/>
</dbReference>
<evidence type="ECO:0000256" key="3">
    <source>
        <dbReference type="ARBA" id="ARBA00022525"/>
    </source>
</evidence>
<feature type="region of interest" description="Disordered" evidence="6">
    <location>
        <begin position="193"/>
        <end position="232"/>
    </location>
</feature>
<evidence type="ECO:0000256" key="6">
    <source>
        <dbReference type="SAM" id="MobiDB-lite"/>
    </source>
</evidence>
<comment type="subcellular location">
    <subcellularLocation>
        <location evidence="1">Secreted</location>
    </subcellularLocation>
</comment>
<dbReference type="InterPro" id="IPR038412">
    <property type="entry name" value="Pepsin-I3_sf"/>
</dbReference>
<dbReference type="Gene3D" id="3.30.1120.50">
    <property type="entry name" value="Pepsin inhibitor-3"/>
    <property type="match status" value="2"/>
</dbReference>
<evidence type="ECO:0000256" key="7">
    <source>
        <dbReference type="SAM" id="Phobius"/>
    </source>
</evidence>
<feature type="region of interest" description="Disordered" evidence="6">
    <location>
        <begin position="100"/>
        <end position="127"/>
    </location>
</feature>
<feature type="compositionally biased region" description="Polar residues" evidence="6">
    <location>
        <begin position="100"/>
        <end position="109"/>
    </location>
</feature>
<evidence type="ECO:0000313" key="10">
    <source>
        <dbReference type="WBParaSite" id="Minc3s01946g27354"/>
    </source>
</evidence>
<sequence>MLYQLSYIKMSKFLFFKILFLNIFITIVLSEQSNNRAKRFISGFSPFGGGNFGCVVSGGKLYINGRFTKNLSETENEEMEKYIKELGEFKESAKTFIEQQKQQQTLSSGDTKRQQQPEPPKRPSFCSENATTQFVFDGCTVQGDYVYIGDKPVRKLNEKELEKLEQFKQEFNLYQEFIANKVKKHMEKLFSSQLPTNTEKEEESQLKINNTSKEDDNEDINLNQPKEPKSPEFCVLIV</sequence>
<keyword evidence="5" id="KW-1015">Disulfide bond</keyword>
<proteinExistence type="inferred from homology"/>
<feature type="domain" description="Pepsin inhibitor-3-like repeated" evidence="8">
    <location>
        <begin position="119"/>
        <end position="190"/>
    </location>
</feature>
<keyword evidence="7" id="KW-1133">Transmembrane helix</keyword>
<dbReference type="InterPro" id="IPR051901">
    <property type="entry name" value="Protease_Inhibitor_I33"/>
</dbReference>
<keyword evidence="9" id="KW-1185">Reference proteome</keyword>
<comment type="similarity">
    <text evidence="2">Belongs to the protease inhibitor I33 family.</text>
</comment>
<feature type="domain" description="Pepsin inhibitor-3-like repeated" evidence="8">
    <location>
        <begin position="49"/>
        <end position="102"/>
    </location>
</feature>
<evidence type="ECO:0000256" key="1">
    <source>
        <dbReference type="ARBA" id="ARBA00004613"/>
    </source>
</evidence>
<reference evidence="10" key="1">
    <citation type="submission" date="2022-11" db="UniProtKB">
        <authorList>
            <consortium name="WormBaseParasite"/>
        </authorList>
    </citation>
    <scope>IDENTIFICATION</scope>
</reference>
<accession>A0A914MI79</accession>
<dbReference type="PANTHER" id="PTHR37969:SF3">
    <property type="entry name" value="PROTEIN CBG13131"/>
    <property type="match status" value="1"/>
</dbReference>
<protein>
    <submittedName>
        <fullName evidence="10">Pepsin inhibitor-3-like repeated domain-containing protein</fullName>
    </submittedName>
</protein>